<organism evidence="3 4">
    <name type="scientific">Mytilus galloprovincialis</name>
    <name type="common">Mediterranean mussel</name>
    <dbReference type="NCBI Taxonomy" id="29158"/>
    <lineage>
        <taxon>Eukaryota</taxon>
        <taxon>Metazoa</taxon>
        <taxon>Spiralia</taxon>
        <taxon>Lophotrochozoa</taxon>
        <taxon>Mollusca</taxon>
        <taxon>Bivalvia</taxon>
        <taxon>Autobranchia</taxon>
        <taxon>Pteriomorphia</taxon>
        <taxon>Mytilida</taxon>
        <taxon>Mytiloidea</taxon>
        <taxon>Mytilidae</taxon>
        <taxon>Mytilinae</taxon>
        <taxon>Mytilus</taxon>
    </lineage>
</organism>
<dbReference type="Proteomes" id="UP000596742">
    <property type="component" value="Unassembled WGS sequence"/>
</dbReference>
<evidence type="ECO:0000256" key="1">
    <source>
        <dbReference type="ARBA" id="ARBA00022737"/>
    </source>
</evidence>
<dbReference type="AlphaFoldDB" id="A0A8B6FCG9"/>
<dbReference type="GO" id="GO:0043161">
    <property type="term" value="P:proteasome-mediated ubiquitin-dependent protein catabolic process"/>
    <property type="evidence" value="ECO:0007669"/>
    <property type="project" value="TreeGrafter"/>
</dbReference>
<evidence type="ECO:0000313" key="4">
    <source>
        <dbReference type="Proteomes" id="UP000596742"/>
    </source>
</evidence>
<dbReference type="GO" id="GO:0008270">
    <property type="term" value="F:zinc ion binding"/>
    <property type="evidence" value="ECO:0007669"/>
    <property type="project" value="UniProtKB-KW"/>
</dbReference>
<proteinExistence type="predicted"/>
<dbReference type="OrthoDB" id="6131018at2759"/>
<dbReference type="GO" id="GO:0061630">
    <property type="term" value="F:ubiquitin protein ligase activity"/>
    <property type="evidence" value="ECO:0007669"/>
    <property type="project" value="TreeGrafter"/>
</dbReference>
<gene>
    <name evidence="3" type="ORF">MGAL_10B000265</name>
</gene>
<dbReference type="PANTHER" id="PTHR24104:SF25">
    <property type="entry name" value="PROTEIN LIN-41"/>
    <property type="match status" value="1"/>
</dbReference>
<keyword evidence="1" id="KW-0677">Repeat</keyword>
<dbReference type="PROSITE" id="PS51125">
    <property type="entry name" value="NHL"/>
    <property type="match status" value="1"/>
</dbReference>
<evidence type="ECO:0000256" key="2">
    <source>
        <dbReference type="PROSITE-ProRule" id="PRU00504"/>
    </source>
</evidence>
<keyword evidence="4" id="KW-1185">Reference proteome</keyword>
<comment type="caution">
    <text evidence="3">The sequence shown here is derived from an EMBL/GenBank/DDBJ whole genome shotgun (WGS) entry which is preliminary data.</text>
</comment>
<dbReference type="InterPro" id="IPR050952">
    <property type="entry name" value="TRIM-NHL_E3_ligases"/>
</dbReference>
<dbReference type="InterPro" id="IPR001258">
    <property type="entry name" value="NHL_repeat"/>
</dbReference>
<sequence>MMFCDYNNGNLIGLKSNGAFDLAYFERESSIAVTQWLRVQKLFHIIDPNSRTIKRTIKSSDTPYGIALNKTVLVYCKSGKGIMEVQLNGESEKALVSFSMPHFSYVAVHGDNIFYTNENSNSVTCFDILGNLKWKFKDTQILKNPQGISVDNNGNVYVVSRDINSVVIITPDGKRCKTILSSRDSLKSPRAMHFEPTSNKLLVANENKIAFLFDVS</sequence>
<reference evidence="3" key="1">
    <citation type="submission" date="2018-11" db="EMBL/GenBank/DDBJ databases">
        <authorList>
            <person name="Alioto T."/>
            <person name="Alioto T."/>
        </authorList>
    </citation>
    <scope>NUCLEOTIDE SEQUENCE</scope>
</reference>
<evidence type="ECO:0000313" key="3">
    <source>
        <dbReference type="EMBL" id="VDI47694.1"/>
    </source>
</evidence>
<dbReference type="Gene3D" id="2.120.10.30">
    <property type="entry name" value="TolB, C-terminal domain"/>
    <property type="match status" value="1"/>
</dbReference>
<dbReference type="PANTHER" id="PTHR24104">
    <property type="entry name" value="E3 UBIQUITIN-PROTEIN LIGASE NHLRC1-RELATED"/>
    <property type="match status" value="1"/>
</dbReference>
<feature type="repeat" description="NHL" evidence="2">
    <location>
        <begin position="142"/>
        <end position="172"/>
    </location>
</feature>
<dbReference type="GO" id="GO:0000209">
    <property type="term" value="P:protein polyubiquitination"/>
    <property type="evidence" value="ECO:0007669"/>
    <property type="project" value="TreeGrafter"/>
</dbReference>
<accession>A0A8B6FCG9</accession>
<protein>
    <submittedName>
        <fullName evidence="3">Uncharacterized protein</fullName>
    </submittedName>
</protein>
<dbReference type="EMBL" id="UYJE01006640">
    <property type="protein sequence ID" value="VDI47694.1"/>
    <property type="molecule type" value="Genomic_DNA"/>
</dbReference>
<name>A0A8B6FCG9_MYTGA</name>
<dbReference type="InterPro" id="IPR011042">
    <property type="entry name" value="6-blade_b-propeller_TolB-like"/>
</dbReference>
<dbReference type="SUPFAM" id="SSF63829">
    <property type="entry name" value="Calcium-dependent phosphotriesterase"/>
    <property type="match status" value="1"/>
</dbReference>